<organism evidence="1 2">
    <name type="scientific">Auriscalpium vulgare</name>
    <dbReference type="NCBI Taxonomy" id="40419"/>
    <lineage>
        <taxon>Eukaryota</taxon>
        <taxon>Fungi</taxon>
        <taxon>Dikarya</taxon>
        <taxon>Basidiomycota</taxon>
        <taxon>Agaricomycotina</taxon>
        <taxon>Agaricomycetes</taxon>
        <taxon>Russulales</taxon>
        <taxon>Auriscalpiaceae</taxon>
        <taxon>Auriscalpium</taxon>
    </lineage>
</organism>
<evidence type="ECO:0000313" key="1">
    <source>
        <dbReference type="EMBL" id="KAI0039447.1"/>
    </source>
</evidence>
<accession>A0ACB8R6E2</accession>
<reference evidence="1" key="2">
    <citation type="journal article" date="2022" name="New Phytol.">
        <title>Evolutionary transition to the ectomycorrhizal habit in the genomes of a hyperdiverse lineage of mushroom-forming fungi.</title>
        <authorList>
            <person name="Looney B."/>
            <person name="Miyauchi S."/>
            <person name="Morin E."/>
            <person name="Drula E."/>
            <person name="Courty P.E."/>
            <person name="Kohler A."/>
            <person name="Kuo A."/>
            <person name="LaButti K."/>
            <person name="Pangilinan J."/>
            <person name="Lipzen A."/>
            <person name="Riley R."/>
            <person name="Andreopoulos W."/>
            <person name="He G."/>
            <person name="Johnson J."/>
            <person name="Nolan M."/>
            <person name="Tritt A."/>
            <person name="Barry K.W."/>
            <person name="Grigoriev I.V."/>
            <person name="Nagy L.G."/>
            <person name="Hibbett D."/>
            <person name="Henrissat B."/>
            <person name="Matheny P.B."/>
            <person name="Labbe J."/>
            <person name="Martin F.M."/>
        </authorList>
    </citation>
    <scope>NUCLEOTIDE SEQUENCE</scope>
    <source>
        <strain evidence="1">FP105234-sp</strain>
    </source>
</reference>
<dbReference type="Proteomes" id="UP000814033">
    <property type="component" value="Unassembled WGS sequence"/>
</dbReference>
<comment type="caution">
    <text evidence="1">The sequence shown here is derived from an EMBL/GenBank/DDBJ whole genome shotgun (WGS) entry which is preliminary data.</text>
</comment>
<sequence>MSSRQNVLDSYLTDSYSLANPRFEKSVSWRGDRLVGVDDCPAVVSLVGTVSYSQFLLFPGGSWSPVSERAFVDCPGTFQLRRPADVTFAALWRASHLRLSHATRTRDETADAGAGYITEIGEPCVHLSYHFYHKDAAGSYLLNAPSSLSWVLPSVSPDDRV</sequence>
<protein>
    <submittedName>
        <fullName evidence="1">Uncharacterized protein</fullName>
    </submittedName>
</protein>
<keyword evidence="2" id="KW-1185">Reference proteome</keyword>
<gene>
    <name evidence="1" type="ORF">FA95DRAFT_1612571</name>
</gene>
<dbReference type="EMBL" id="MU276304">
    <property type="protein sequence ID" value="KAI0039447.1"/>
    <property type="molecule type" value="Genomic_DNA"/>
</dbReference>
<reference evidence="1" key="1">
    <citation type="submission" date="2021-02" db="EMBL/GenBank/DDBJ databases">
        <authorList>
            <consortium name="DOE Joint Genome Institute"/>
            <person name="Ahrendt S."/>
            <person name="Looney B.P."/>
            <person name="Miyauchi S."/>
            <person name="Morin E."/>
            <person name="Drula E."/>
            <person name="Courty P.E."/>
            <person name="Chicoki N."/>
            <person name="Fauchery L."/>
            <person name="Kohler A."/>
            <person name="Kuo A."/>
            <person name="Labutti K."/>
            <person name="Pangilinan J."/>
            <person name="Lipzen A."/>
            <person name="Riley R."/>
            <person name="Andreopoulos W."/>
            <person name="He G."/>
            <person name="Johnson J."/>
            <person name="Barry K.W."/>
            <person name="Grigoriev I.V."/>
            <person name="Nagy L."/>
            <person name="Hibbett D."/>
            <person name="Henrissat B."/>
            <person name="Matheny P.B."/>
            <person name="Labbe J."/>
            <person name="Martin F."/>
        </authorList>
    </citation>
    <scope>NUCLEOTIDE SEQUENCE</scope>
    <source>
        <strain evidence="1">FP105234-sp</strain>
    </source>
</reference>
<proteinExistence type="predicted"/>
<evidence type="ECO:0000313" key="2">
    <source>
        <dbReference type="Proteomes" id="UP000814033"/>
    </source>
</evidence>
<name>A0ACB8R6E2_9AGAM</name>